<keyword evidence="3" id="KW-1185">Reference proteome</keyword>
<comment type="caution">
    <text evidence="2">The sequence shown here is derived from an EMBL/GenBank/DDBJ whole genome shotgun (WGS) entry which is preliminary data.</text>
</comment>
<name>A0AAD7UK78_9STRA</name>
<dbReference type="EMBL" id="JAQMWT010000140">
    <property type="protein sequence ID" value="KAJ8609414.1"/>
    <property type="molecule type" value="Genomic_DNA"/>
</dbReference>
<keyword evidence="1" id="KW-0472">Membrane</keyword>
<evidence type="ECO:0008006" key="4">
    <source>
        <dbReference type="Google" id="ProtNLM"/>
    </source>
</evidence>
<evidence type="ECO:0000313" key="2">
    <source>
        <dbReference type="EMBL" id="KAJ8609414.1"/>
    </source>
</evidence>
<proteinExistence type="predicted"/>
<dbReference type="Proteomes" id="UP001230188">
    <property type="component" value="Unassembled WGS sequence"/>
</dbReference>
<dbReference type="AlphaFoldDB" id="A0AAD7UK78"/>
<evidence type="ECO:0000256" key="1">
    <source>
        <dbReference type="SAM" id="Phobius"/>
    </source>
</evidence>
<protein>
    <recommendedName>
        <fullName evidence="4">Wax synthase domain-containing protein</fullName>
    </recommendedName>
</protein>
<keyword evidence="1" id="KW-1133">Transmembrane helix</keyword>
<feature type="transmembrane region" description="Helical" evidence="1">
    <location>
        <begin position="6"/>
        <end position="26"/>
    </location>
</feature>
<organism evidence="2 3">
    <name type="scientific">Chrysophaeum taylorii</name>
    <dbReference type="NCBI Taxonomy" id="2483200"/>
    <lineage>
        <taxon>Eukaryota</taxon>
        <taxon>Sar</taxon>
        <taxon>Stramenopiles</taxon>
        <taxon>Ochrophyta</taxon>
        <taxon>Pelagophyceae</taxon>
        <taxon>Pelagomonadales</taxon>
        <taxon>Pelagomonadaceae</taxon>
        <taxon>Chrysophaeum</taxon>
    </lineage>
</organism>
<keyword evidence="1" id="KW-0812">Transmembrane</keyword>
<accession>A0AAD7UK78</accession>
<sequence>MRLRTSLPCYVVCVQCWYVLLLMVVGRWFRGSWSIRIFSGKFAREPIIFRRYLVSAAWFAAIHWLPSDVLRTLAQYTMFHVLVSYATLHLIMYPAFNAENWLLTGRVSAGGHGFRLDLTSVQNWWRAWNPLFQKPIRREIFDPVRKRFGATRAAASVFVFSAVLHEVAILTFHYVEGLSGYIPGEASLLWGTTFLGIFVERSYGFEDPFFSALFAIFVLESNPNPTCSLSSAWLRDRFGAEPNRRKNFVCAALAGVVILLDFTKRRTRLPSHAK</sequence>
<gene>
    <name evidence="2" type="ORF">CTAYLR_009090</name>
</gene>
<evidence type="ECO:0000313" key="3">
    <source>
        <dbReference type="Proteomes" id="UP001230188"/>
    </source>
</evidence>
<reference evidence="2" key="1">
    <citation type="submission" date="2023-01" db="EMBL/GenBank/DDBJ databases">
        <title>Metagenome sequencing of chrysophaentin producing Chrysophaeum taylorii.</title>
        <authorList>
            <person name="Davison J."/>
            <person name="Bewley C."/>
        </authorList>
    </citation>
    <scope>NUCLEOTIDE SEQUENCE</scope>
    <source>
        <strain evidence="2">NIES-1699</strain>
    </source>
</reference>